<organism evidence="2 3">
    <name type="scientific">Mycena belliarum</name>
    <dbReference type="NCBI Taxonomy" id="1033014"/>
    <lineage>
        <taxon>Eukaryota</taxon>
        <taxon>Fungi</taxon>
        <taxon>Dikarya</taxon>
        <taxon>Basidiomycota</taxon>
        <taxon>Agaricomycotina</taxon>
        <taxon>Agaricomycetes</taxon>
        <taxon>Agaricomycetidae</taxon>
        <taxon>Agaricales</taxon>
        <taxon>Marasmiineae</taxon>
        <taxon>Mycenaceae</taxon>
        <taxon>Mycena</taxon>
    </lineage>
</organism>
<dbReference type="AlphaFoldDB" id="A0AAD6XU12"/>
<keyword evidence="3" id="KW-1185">Reference proteome</keyword>
<dbReference type="Proteomes" id="UP001222325">
    <property type="component" value="Unassembled WGS sequence"/>
</dbReference>
<feature type="compositionally biased region" description="Polar residues" evidence="1">
    <location>
        <begin position="305"/>
        <end position="326"/>
    </location>
</feature>
<feature type="compositionally biased region" description="Pro residues" evidence="1">
    <location>
        <begin position="26"/>
        <end position="40"/>
    </location>
</feature>
<feature type="region of interest" description="Disordered" evidence="1">
    <location>
        <begin position="293"/>
        <end position="338"/>
    </location>
</feature>
<name>A0AAD6XU12_9AGAR</name>
<comment type="caution">
    <text evidence="2">The sequence shown here is derived from an EMBL/GenBank/DDBJ whole genome shotgun (WGS) entry which is preliminary data.</text>
</comment>
<proteinExistence type="predicted"/>
<protein>
    <submittedName>
        <fullName evidence="2">Uncharacterized protein</fullName>
    </submittedName>
</protein>
<reference evidence="2" key="1">
    <citation type="submission" date="2023-03" db="EMBL/GenBank/DDBJ databases">
        <title>Massive genome expansion in bonnet fungi (Mycena s.s.) driven by repeated elements and novel gene families across ecological guilds.</title>
        <authorList>
            <consortium name="Lawrence Berkeley National Laboratory"/>
            <person name="Harder C.B."/>
            <person name="Miyauchi S."/>
            <person name="Viragh M."/>
            <person name="Kuo A."/>
            <person name="Thoen E."/>
            <person name="Andreopoulos B."/>
            <person name="Lu D."/>
            <person name="Skrede I."/>
            <person name="Drula E."/>
            <person name="Henrissat B."/>
            <person name="Morin E."/>
            <person name="Kohler A."/>
            <person name="Barry K."/>
            <person name="LaButti K."/>
            <person name="Morin E."/>
            <person name="Salamov A."/>
            <person name="Lipzen A."/>
            <person name="Mereny Z."/>
            <person name="Hegedus B."/>
            <person name="Baldrian P."/>
            <person name="Stursova M."/>
            <person name="Weitz H."/>
            <person name="Taylor A."/>
            <person name="Grigoriev I.V."/>
            <person name="Nagy L.G."/>
            <person name="Martin F."/>
            <person name="Kauserud H."/>
        </authorList>
    </citation>
    <scope>NUCLEOTIDE SEQUENCE</scope>
    <source>
        <strain evidence="2">CBHHK173m</strain>
    </source>
</reference>
<evidence type="ECO:0000256" key="1">
    <source>
        <dbReference type="SAM" id="MobiDB-lite"/>
    </source>
</evidence>
<feature type="region of interest" description="Disordered" evidence="1">
    <location>
        <begin position="1"/>
        <end position="52"/>
    </location>
</feature>
<sequence length="394" mass="42989">METNHPTSSHYREHTRQQDGWTVLVPPTPSAAPELPPPYTPEDNSIPAAPALPPGPTLLFQIPTNSNIIGAAPVTKTKKWAGDVPFAVALPEICRIMGLDPMRARIGYKWDNDKVSAPVQQLSNAADWVNCLAHGIKMQSKARTRTVICMVKNLVRVTLPSSLMLIASPQNLPEETAPTTSSAAATGSTAKKRKAPANSPDDGKKTFDFTQEYRLLKKHLDCATHKGLLCYVANGGHHIEVDREHASLWAKEIVCGHLLIFLILTLLETIGNASLQRPPENIMFQEYFLPAPKRSRTTRSSPSTNPCAPTINVTVNTGKSADNSHASPSPPRPRRSPLSTITAATANLNNIDIPSSLYRGQPEPEMHASGFDDVRYPSVIDVLQKIDNSVKRCT</sequence>
<feature type="region of interest" description="Disordered" evidence="1">
    <location>
        <begin position="173"/>
        <end position="203"/>
    </location>
</feature>
<evidence type="ECO:0000313" key="3">
    <source>
        <dbReference type="Proteomes" id="UP001222325"/>
    </source>
</evidence>
<gene>
    <name evidence="2" type="ORF">B0H15DRAFT_946270</name>
</gene>
<accession>A0AAD6XU12</accession>
<feature type="compositionally biased region" description="Low complexity" evidence="1">
    <location>
        <begin position="176"/>
        <end position="189"/>
    </location>
</feature>
<evidence type="ECO:0000313" key="2">
    <source>
        <dbReference type="EMBL" id="KAJ7095693.1"/>
    </source>
</evidence>
<dbReference type="EMBL" id="JARJCN010000012">
    <property type="protein sequence ID" value="KAJ7095693.1"/>
    <property type="molecule type" value="Genomic_DNA"/>
</dbReference>